<keyword evidence="1" id="KW-1133">Transmembrane helix</keyword>
<reference evidence="2 3" key="1">
    <citation type="submission" date="2019-12" db="EMBL/GenBank/DDBJ databases">
        <title>Chromosome-level assembly of the Caenorhabditis remanei genome.</title>
        <authorList>
            <person name="Teterina A.A."/>
            <person name="Willis J.H."/>
            <person name="Phillips P.C."/>
        </authorList>
    </citation>
    <scope>NUCLEOTIDE SEQUENCE [LARGE SCALE GENOMIC DNA]</scope>
    <source>
        <strain evidence="2 3">PX506</strain>
        <tissue evidence="2">Whole organism</tissue>
    </source>
</reference>
<dbReference type="PANTHER" id="PTHR39385">
    <property type="entry name" value="PROTEIN CBG20422"/>
    <property type="match status" value="1"/>
</dbReference>
<dbReference type="PANTHER" id="PTHR39385:SF4">
    <property type="entry name" value="CUB DOMAIN-CONTAINING PROTEIN"/>
    <property type="match status" value="1"/>
</dbReference>
<dbReference type="SUPFAM" id="SSF49854">
    <property type="entry name" value="Spermadhesin, CUB domain"/>
    <property type="match status" value="1"/>
</dbReference>
<evidence type="ECO:0000256" key="1">
    <source>
        <dbReference type="SAM" id="Phobius"/>
    </source>
</evidence>
<evidence type="ECO:0000313" key="3">
    <source>
        <dbReference type="Proteomes" id="UP000483820"/>
    </source>
</evidence>
<comment type="caution">
    <text evidence="2">The sequence shown here is derived from an EMBL/GenBank/DDBJ whole genome shotgun (WGS) entry which is preliminary data.</text>
</comment>
<dbReference type="RefSeq" id="XP_053579101.1">
    <property type="nucleotide sequence ID" value="XM_053735535.1"/>
</dbReference>
<dbReference type="KEGG" id="crq:GCK72_023756"/>
<dbReference type="CTD" id="9803711"/>
<dbReference type="AlphaFoldDB" id="A0A6A5FXT6"/>
<name>A0A6A5FXT6_CAERE</name>
<feature type="transmembrane region" description="Helical" evidence="1">
    <location>
        <begin position="438"/>
        <end position="463"/>
    </location>
</feature>
<gene>
    <name evidence="2" type="ORF">GCK72_023756</name>
</gene>
<keyword evidence="1" id="KW-0472">Membrane</keyword>
<evidence type="ECO:0000313" key="2">
    <source>
        <dbReference type="EMBL" id="KAF1747294.1"/>
    </source>
</evidence>
<dbReference type="EMBL" id="WUAV01000006">
    <property type="protein sequence ID" value="KAF1747294.1"/>
    <property type="molecule type" value="Genomic_DNA"/>
</dbReference>
<proteinExistence type="predicted"/>
<sequence length="498" mass="55477">MSITYDNAETGSATGTIITVSNWTSADSELNYNGYYHNRWNYHEDVVQNIFAVATDKSCSCNDKNIELSRHEKIELQSPGFPNFQCPSAQCEYHVSFSKSNTSSAILQRALITIDAKSGDGVNLRLASGSLDVGMNSNMFKTISTSLLVEQNEIKLVYTTPKQLHIGQDGHFKLTIEGLEIENDCDCSLFNVKHYNSDSSRIVTIPSHCEKMYCDWAIAKNSANNKREITISLENGHLKDEFHIWNNVLMEKYSGYQLQQPRKLFITDGSSDTHLFFRRSSVGPKSVIRVSWKTVHGTGCPTASNVDLSTVPQVFISPRYPLNYDFYGNCSLLLTAPENLTGKKSNLTILSTGKMMFVNFFSDGFHGRRGYHYTAISVQKPITINDLDNSNNSAVSSLPFNDIMTETVIDPDVQLDSNYSSINGTDFMHSSEPVQGHVILHFICSVFILVAIALIAIFGAALFKKKIADTNVTTSFVNEMVRFHNDDTGSTVTIENNA</sequence>
<dbReference type="Proteomes" id="UP000483820">
    <property type="component" value="Chromosome X"/>
</dbReference>
<evidence type="ECO:0008006" key="4">
    <source>
        <dbReference type="Google" id="ProtNLM"/>
    </source>
</evidence>
<accession>A0A6A5FXT6</accession>
<keyword evidence="1" id="KW-0812">Transmembrane</keyword>
<dbReference type="GeneID" id="9803711"/>
<organism evidence="2 3">
    <name type="scientific">Caenorhabditis remanei</name>
    <name type="common">Caenorhabditis vulgaris</name>
    <dbReference type="NCBI Taxonomy" id="31234"/>
    <lineage>
        <taxon>Eukaryota</taxon>
        <taxon>Metazoa</taxon>
        <taxon>Ecdysozoa</taxon>
        <taxon>Nematoda</taxon>
        <taxon>Chromadorea</taxon>
        <taxon>Rhabditida</taxon>
        <taxon>Rhabditina</taxon>
        <taxon>Rhabditomorpha</taxon>
        <taxon>Rhabditoidea</taxon>
        <taxon>Rhabditidae</taxon>
        <taxon>Peloderinae</taxon>
        <taxon>Caenorhabditis</taxon>
    </lineage>
</organism>
<protein>
    <recommendedName>
        <fullName evidence="4">CUB domain-containing protein</fullName>
    </recommendedName>
</protein>
<dbReference type="InterPro" id="IPR035914">
    <property type="entry name" value="Sperma_CUB_dom_sf"/>
</dbReference>